<protein>
    <submittedName>
        <fullName evidence="1">DNA-binding protein</fullName>
    </submittedName>
</protein>
<proteinExistence type="predicted"/>
<keyword evidence="1" id="KW-0238">DNA-binding</keyword>
<dbReference type="InterPro" id="IPR003772">
    <property type="entry name" value="YceD"/>
</dbReference>
<dbReference type="OrthoDB" id="9790372at2"/>
<dbReference type="RefSeq" id="WP_034525673.1">
    <property type="nucleotide sequence ID" value="NZ_BBAZ01000002.1"/>
</dbReference>
<dbReference type="EMBL" id="BBJM01000001">
    <property type="protein sequence ID" value="GAK46984.1"/>
    <property type="molecule type" value="Genomic_DNA"/>
</dbReference>
<dbReference type="GO" id="GO:0003677">
    <property type="term" value="F:DNA binding"/>
    <property type="evidence" value="ECO:0007669"/>
    <property type="project" value="UniProtKB-KW"/>
</dbReference>
<gene>
    <name evidence="1" type="ORF">LOSG293_010830</name>
</gene>
<accession>A0A081BG16</accession>
<evidence type="ECO:0000313" key="1">
    <source>
        <dbReference type="EMBL" id="GAK46984.1"/>
    </source>
</evidence>
<comment type="caution">
    <text evidence="1">The sequence shown here is derived from an EMBL/GenBank/DDBJ whole genome shotgun (WGS) entry which is preliminary data.</text>
</comment>
<name>A0A081BG16_9LACO</name>
<dbReference type="STRING" id="1291743.LOSG293_010830"/>
<evidence type="ECO:0000313" key="2">
    <source>
        <dbReference type="Proteomes" id="UP000028700"/>
    </source>
</evidence>
<sequence>MEWSLKDLVRDHKHEPLQFDETVDVKADLTSRDAVQVLDVDPVNVKGVLSVDKGHVILYVRLKTQLTVPSTRSLTPVKLPLDFSFTEFYVGDAAAVNQFEEDDVVIVVEDDVIDFSKAVADNILLQIPMQVLSDEEVNSSKLPEGPDWEVIREDELEAHKAENKQVDPRLAKLKELFPDQEDNH</sequence>
<organism evidence="1 2">
    <name type="scientific">Secundilactobacillus oryzae JCM 18671</name>
    <dbReference type="NCBI Taxonomy" id="1291743"/>
    <lineage>
        <taxon>Bacteria</taxon>
        <taxon>Bacillati</taxon>
        <taxon>Bacillota</taxon>
        <taxon>Bacilli</taxon>
        <taxon>Lactobacillales</taxon>
        <taxon>Lactobacillaceae</taxon>
        <taxon>Secundilactobacillus</taxon>
    </lineage>
</organism>
<dbReference type="Proteomes" id="UP000028700">
    <property type="component" value="Unassembled WGS sequence"/>
</dbReference>
<reference evidence="1" key="1">
    <citation type="journal article" date="2014" name="Genome Announc.">
        <title>Draft Genome Sequence of Lactobacillus oryzae Strain SG293T.</title>
        <authorList>
            <person name="Tanizawa Y."/>
            <person name="Fujisawa T."/>
            <person name="Mochizuki T."/>
            <person name="Kaminuma E."/>
            <person name="Nakamura Y."/>
            <person name="Tohno M."/>
        </authorList>
    </citation>
    <scope>NUCLEOTIDE SEQUENCE [LARGE SCALE GENOMIC DNA]</scope>
    <source>
        <strain evidence="1">SG293</strain>
    </source>
</reference>
<dbReference type="Pfam" id="PF02620">
    <property type="entry name" value="YceD"/>
    <property type="match status" value="1"/>
</dbReference>
<keyword evidence="2" id="KW-1185">Reference proteome</keyword>
<dbReference type="eggNOG" id="COG1399">
    <property type="taxonomic scope" value="Bacteria"/>
</dbReference>
<dbReference type="AlphaFoldDB" id="A0A081BG16"/>